<comment type="caution">
    <text evidence="5">The sequence shown here is derived from an EMBL/GenBank/DDBJ whole genome shotgun (WGS) entry which is preliminary data.</text>
</comment>
<dbReference type="PRINTS" id="PR01367">
    <property type="entry name" value="BGCRYSTALLIN"/>
</dbReference>
<feature type="domain" description="Beta/gamma crystallin 'Greek key'" evidence="4">
    <location>
        <begin position="1941"/>
        <end position="1983"/>
    </location>
</feature>
<feature type="region of interest" description="Disordered" evidence="3">
    <location>
        <begin position="1650"/>
        <end position="1683"/>
    </location>
</feature>
<evidence type="ECO:0000313" key="5">
    <source>
        <dbReference type="EMBL" id="KAL3043591.1"/>
    </source>
</evidence>
<feature type="region of interest" description="Disordered" evidence="3">
    <location>
        <begin position="1456"/>
        <end position="1499"/>
    </location>
</feature>
<dbReference type="InterPro" id="IPR050252">
    <property type="entry name" value="Beta/Gamma-Crystallin"/>
</dbReference>
<dbReference type="PROSITE" id="PS50231">
    <property type="entry name" value="RICIN_B_LECTIN"/>
    <property type="match status" value="1"/>
</dbReference>
<feature type="compositionally biased region" description="Polar residues" evidence="3">
    <location>
        <begin position="72"/>
        <end position="86"/>
    </location>
</feature>
<feature type="region of interest" description="Disordered" evidence="3">
    <location>
        <begin position="1"/>
        <end position="98"/>
    </location>
</feature>
<protein>
    <recommendedName>
        <fullName evidence="4">Beta/gamma crystallin 'Greek key' domain-containing protein</fullName>
    </recommendedName>
</protein>
<dbReference type="SUPFAM" id="SSF49695">
    <property type="entry name" value="gamma-Crystallin-like"/>
    <property type="match status" value="3"/>
</dbReference>
<feature type="region of interest" description="Disordered" evidence="3">
    <location>
        <begin position="365"/>
        <end position="394"/>
    </location>
</feature>
<feature type="compositionally biased region" description="Basic residues" evidence="3">
    <location>
        <begin position="35"/>
        <end position="45"/>
    </location>
</feature>
<evidence type="ECO:0000313" key="6">
    <source>
        <dbReference type="Proteomes" id="UP001619887"/>
    </source>
</evidence>
<accession>A0ABD2FPC5</accession>
<dbReference type="Proteomes" id="UP001619887">
    <property type="component" value="Unassembled WGS sequence"/>
</dbReference>
<reference evidence="5 6" key="1">
    <citation type="journal article" date="2022" name="G3 (Bethesda)">
        <title>Evaluating Illumina-, Nanopore-, and PacBio-based genome assembly strategies with the bald notothen, Trematomus borchgrevinki.</title>
        <authorList>
            <person name="Rayamajhi N."/>
            <person name="Cheng C.C."/>
            <person name="Catchen J.M."/>
        </authorList>
    </citation>
    <scope>NUCLEOTIDE SEQUENCE [LARGE SCALE GENOMIC DNA]</scope>
    <source>
        <strain evidence="5">AGRC-2024</strain>
    </source>
</reference>
<keyword evidence="2" id="KW-0677">Repeat</keyword>
<feature type="compositionally biased region" description="Low complexity" evidence="3">
    <location>
        <begin position="377"/>
        <end position="388"/>
    </location>
</feature>
<feature type="compositionally biased region" description="Basic and acidic residues" evidence="3">
    <location>
        <begin position="1121"/>
        <end position="1132"/>
    </location>
</feature>
<dbReference type="PANTHER" id="PTHR11818">
    <property type="entry name" value="BETA/GAMMA CRYSTALLIN"/>
    <property type="match status" value="1"/>
</dbReference>
<dbReference type="InterPro" id="IPR011024">
    <property type="entry name" value="G_crystallin-like"/>
</dbReference>
<dbReference type="Pfam" id="PF00030">
    <property type="entry name" value="Crystall"/>
    <property type="match status" value="6"/>
</dbReference>
<evidence type="ECO:0000259" key="4">
    <source>
        <dbReference type="PROSITE" id="PS50915"/>
    </source>
</evidence>
<reference evidence="5 6" key="2">
    <citation type="journal article" date="2024" name="G3 (Bethesda)">
        <title>The genome of the cryopelagic Antarctic bald notothen, Trematomus borchgrevinki.</title>
        <authorList>
            <person name="Rayamajhi N."/>
            <person name="Rivera-Colon A.G."/>
            <person name="Minhas B.F."/>
            <person name="Cheng C.C."/>
            <person name="Catchen J.M."/>
        </authorList>
    </citation>
    <scope>NUCLEOTIDE SEQUENCE [LARGE SCALE GENOMIC DNA]</scope>
    <source>
        <strain evidence="5">AGRC-2024</strain>
    </source>
</reference>
<gene>
    <name evidence="5" type="ORF">OYC64_003451</name>
</gene>
<dbReference type="PANTHER" id="PTHR11818:SF50">
    <property type="entry name" value="BETA_GAMMA CRYSTALLIN DOMAIN-CONTAINING PROTEIN 2"/>
    <property type="match status" value="1"/>
</dbReference>
<dbReference type="SMART" id="SM00458">
    <property type="entry name" value="RICIN"/>
    <property type="match status" value="1"/>
</dbReference>
<sequence length="2299" mass="254888">MAKSSSRKSLKSLFSRSEANLTDSVDKHKNEGEKKRFKFLKFKTKPKSDPAPVKPANESQQLHSAVEDGEATSDNITSDNKRSSLYGTAPRSKNKELSYSELDLRKPKRFATFSFGFKKRRKNEEGISKSVFGLHRPDIEEQVETPSDLSQLESDQTNRMFSMSQPELDTFDTFNIPSPPPVATNQSESYFTLQNQSQSPGSSIFDVHKEPQKAPIATIPEMDNLGSLEEKENIPVHYNSDPSAPKTLTEATSDVENQTVPSQPASQPSSSDHKAVAGNPTSNDLSDNDILQQSNTTEIPFTESPRVTVSHNQPEAPDIAFTQNGKLSLAGVDSKIDAAITDSIPVPHPKDSAVVTDLTSVHQEFSTSGSEKSTPETASSVTTTSAVSKDNSSPVSEYATYGALYDSLFPKSFTSEILSSPSNPPPKVHTEIIHLNTTSKPVVVKTLNEYQTETIDINPRYPHSSLSSGSAPVDNDTIPYSEMTHPRSEVKSDRFSPIQDNVSSVPEVESSAPPISECVTSQAAGTRVTASVQRVIPFKQLVEDEASTDPVSPVSPVPEKMSASKRLEIRIEPRESFFAPSGPTEGSEGPLSPAYLSVGSDEGSGMEIYYSAEEDNAEENGGEEMYAMKERGEMSMEDGGREAEFPQREESAERWIRKRDEGEFRGLIVKVRSEVGKIGNEERKERVNSQIEVEKKVAGQRPQAQVQDIETSMFLVGSDARSQEKGVATTVWPQVREEREEEGEKELLATPVQQVETLMVCNFAPPSTELHGQGEGSRGNWTEELEKKDHSNGDKQLLSEVIQYRSHKGIMSSVHADSSITTEGDMLTPRLREAGELTAVPHKIVEVSKESTKSISDTTASTDTPARVQVVTGTLTRRADLQSDATEVEHNRVLKGSEWVDTITQSTYRTRTVQEQVAVELSPPNADTQPPAAETQTHTSEKYKPPAEVQPDLNQGSLTVASGVFNLKNQLPKAEKESVGEMSSGSSSLSTKLSLNSSSLPEEDDTTLKYRKVSLITEANTTEDSQDTATDTGSEYRWKNKFDGVSQYTPHTKESSSDSDSPSYRMSNSYSSTYSSSDLPEASAYKHLSAASPSLSSEDRYGSRLTDRSRIYQSYESEPAEAPKDEWRRSLVEEEEPAAPAMEREAESERIKSGWDSQQLPSSSFTSTQQSIQDTVDSFQDKDDDSFRFTGLFKATLVELVSEPAARPSTPPASPDPDSPYQIDMDSLVDTLKNMGPSLRPRNTGLRGPPPVLLSSLPPINEDTPTPIAFDMPDFMRSPTKKMESMGNPAESIKVNYTLPADLGLKRNSPRDTRSPLELLKQNQQEQQPPGSKMLNLPLRASATNSLVMRTSFDSSPEELKSPVLNGNGFHSPSGIGSRLDNSLIFKNHRLSSIDQTIDQTMENGKAHRPLFRTGSLPDTGLSNDRISMGHKKLGEPGTEAGGSRFERLSFLLNSSSSSLSGTEDPNSRMSRPPLLGIGSPTSSNSPTRLLSPTGSIDLQRPYNTPNSPLFMFGQTQGFGAGTGALGNPILQRSFNSDGGMGGYQARQEMGPEMNLVPKYRAFPDAYLTKEKEHGKLNPRPGKLYIFDRPGMCGQRLEVRSDVIDATPWDLQETISIRVVRGGWVLYEKPNFKGEKIALDEGDLELTCPFNPPEEELQIEGGEQKGEQNGDQNGESSEEKTVTKPERKFIIGSIRRAVRDYSVPEIGLFPEENAEGKKVTFRDTSEDARIFGYPIKANSIIINAGLWLVYAHPFFQGVPRVLEVGGFPNPAAWGVEQPYVGSLHPLKVGEPKVENISEPKMEVFEKPYFTGKSRTINIDMRNFMTREDRQQTAFMHNVGSLKVQGGIWVGYEKEGYRGRQYLLEEGEYHDWRVWGGSDAEMRSVRVIRADLTDPMMVMFEQPEEDQEGMAEDNTFEVTDAIADVELLEYKPSTRSIQVFSGAWIAYSHVDFSGNQYILEKGFYNNCADWGSQDNRICSVQPILMAPTDSTRTSNELILYSEADFKGQCHIFNRNQEEIPEKVLTKSCRVSGGSWVLYEDKKYSGNMFVLSEGDYPNLTSMGCPPVSYIRSAKVVPMTFSVPSISLFGLECLEGREITMDSEIHSMMEEGFNNHILSVRVNSGCWVICQYSNYRGRQFLLEPIEITNWLKFSSLETIGSMFPIRQKRHYLRIKNKERGHFLSVQGGVEELKSGRVVVTPECEPMSDVWFYQDGFIKSKLSSVMSLQVMGNVEPGAKVVLWAETRQPIQNWTAKMRGLITNLTFPGFVLDVKGGKSYDKDHVVIMPEDDERPSQQWEIELL</sequence>
<dbReference type="InterPro" id="IPR001064">
    <property type="entry name" value="Beta/gamma_crystallin"/>
</dbReference>
<feature type="compositionally biased region" description="Low complexity" evidence="3">
    <location>
        <begin position="261"/>
        <end position="270"/>
    </location>
</feature>
<organism evidence="5 6">
    <name type="scientific">Pagothenia borchgrevinki</name>
    <name type="common">Bald rockcod</name>
    <name type="synonym">Trematomus borchgrevinki</name>
    <dbReference type="NCBI Taxonomy" id="8213"/>
    <lineage>
        <taxon>Eukaryota</taxon>
        <taxon>Metazoa</taxon>
        <taxon>Chordata</taxon>
        <taxon>Craniata</taxon>
        <taxon>Vertebrata</taxon>
        <taxon>Euteleostomi</taxon>
        <taxon>Actinopterygii</taxon>
        <taxon>Neopterygii</taxon>
        <taxon>Teleostei</taxon>
        <taxon>Neoteleostei</taxon>
        <taxon>Acanthomorphata</taxon>
        <taxon>Eupercaria</taxon>
        <taxon>Perciformes</taxon>
        <taxon>Notothenioidei</taxon>
        <taxon>Nototheniidae</taxon>
        <taxon>Pagothenia</taxon>
    </lineage>
</organism>
<dbReference type="EMBL" id="JBIYXZ010002088">
    <property type="protein sequence ID" value="KAL3043591.1"/>
    <property type="molecule type" value="Genomic_DNA"/>
</dbReference>
<feature type="compositionally biased region" description="Low complexity" evidence="3">
    <location>
        <begin position="1058"/>
        <end position="1078"/>
    </location>
</feature>
<dbReference type="SMART" id="SM00247">
    <property type="entry name" value="XTALbg"/>
    <property type="match status" value="6"/>
</dbReference>
<dbReference type="PROSITE" id="PS50915">
    <property type="entry name" value="CRYSTALLIN_BETA_GAMMA"/>
    <property type="match status" value="4"/>
</dbReference>
<dbReference type="InterPro" id="IPR000772">
    <property type="entry name" value="Ricin_B_lectin"/>
</dbReference>
<evidence type="ECO:0000256" key="1">
    <source>
        <dbReference type="ARBA" id="ARBA00009646"/>
    </source>
</evidence>
<feature type="compositionally biased region" description="Low complexity" evidence="3">
    <location>
        <begin position="983"/>
        <end position="1000"/>
    </location>
</feature>
<dbReference type="InterPro" id="IPR035992">
    <property type="entry name" value="Ricin_B-like_lectins"/>
</dbReference>
<evidence type="ECO:0000256" key="2">
    <source>
        <dbReference type="ARBA" id="ARBA00022737"/>
    </source>
</evidence>
<dbReference type="Pfam" id="PF00652">
    <property type="entry name" value="Ricin_B_lectin"/>
    <property type="match status" value="1"/>
</dbReference>
<feature type="region of interest" description="Disordered" evidence="3">
    <location>
        <begin position="633"/>
        <end position="652"/>
    </location>
</feature>
<keyword evidence="6" id="KW-1185">Reference proteome</keyword>
<comment type="similarity">
    <text evidence="1">Belongs to the beta/gamma-crystallin family.</text>
</comment>
<dbReference type="SUPFAM" id="SSF50370">
    <property type="entry name" value="Ricin B-like lectins"/>
    <property type="match status" value="1"/>
</dbReference>
<feature type="compositionally biased region" description="Polar residues" evidence="3">
    <location>
        <begin position="365"/>
        <end position="376"/>
    </location>
</feature>
<feature type="compositionally biased region" description="Polar residues" evidence="3">
    <location>
        <begin position="279"/>
        <end position="313"/>
    </location>
</feature>
<feature type="compositionally biased region" description="Basic and acidic residues" evidence="3">
    <location>
        <begin position="1142"/>
        <end position="1153"/>
    </location>
</feature>
<feature type="domain" description="Beta/gamma crystallin 'Greek key'" evidence="4">
    <location>
        <begin position="2032"/>
        <end position="2075"/>
    </location>
</feature>
<feature type="domain" description="Beta/gamma crystallin 'Greek key'" evidence="4">
    <location>
        <begin position="1846"/>
        <end position="1888"/>
    </location>
</feature>
<feature type="compositionally biased region" description="Polar residues" evidence="3">
    <location>
        <begin position="1480"/>
        <end position="1499"/>
    </location>
</feature>
<feature type="compositionally biased region" description="Basic residues" evidence="3">
    <location>
        <begin position="1"/>
        <end position="10"/>
    </location>
</feature>
<feature type="region of interest" description="Disordered" evidence="3">
    <location>
        <begin position="920"/>
        <end position="953"/>
    </location>
</feature>
<proteinExistence type="inferred from homology"/>
<feature type="compositionally biased region" description="Polar residues" evidence="3">
    <location>
        <begin position="249"/>
        <end position="260"/>
    </location>
</feature>
<dbReference type="Gene3D" id="2.80.10.50">
    <property type="match status" value="1"/>
</dbReference>
<feature type="compositionally biased region" description="Basic and acidic residues" evidence="3">
    <location>
        <begin position="1097"/>
        <end position="1110"/>
    </location>
</feature>
<feature type="compositionally biased region" description="Low complexity" evidence="3">
    <location>
        <begin position="1157"/>
        <end position="1175"/>
    </location>
</feature>
<feature type="compositionally biased region" description="Basic and acidic residues" evidence="3">
    <location>
        <begin position="24"/>
        <end position="34"/>
    </location>
</feature>
<feature type="compositionally biased region" description="Polar residues" evidence="3">
    <location>
        <begin position="192"/>
        <end position="202"/>
    </location>
</feature>
<evidence type="ECO:0000256" key="3">
    <source>
        <dbReference type="SAM" id="MobiDB-lite"/>
    </source>
</evidence>
<feature type="domain" description="Beta/gamma crystallin 'Greek key'" evidence="4">
    <location>
        <begin position="1622"/>
        <end position="1661"/>
    </location>
</feature>
<feature type="compositionally biased region" description="Polar residues" evidence="3">
    <location>
        <begin position="1017"/>
        <end position="1033"/>
    </location>
</feature>
<dbReference type="Gene3D" id="2.60.20.10">
    <property type="entry name" value="Crystallins"/>
    <property type="match status" value="6"/>
</dbReference>
<feature type="region of interest" description="Disordered" evidence="3">
    <location>
        <begin position="975"/>
        <end position="1184"/>
    </location>
</feature>
<name>A0ABD2FPC5_PAGBO</name>
<feature type="region of interest" description="Disordered" evidence="3">
    <location>
        <begin position="192"/>
        <end position="318"/>
    </location>
</feature>